<gene>
    <name evidence="1" type="ORF">IAC85_06550</name>
</gene>
<name>A0A9D0Z0M8_9FIRM</name>
<dbReference type="EMBL" id="DVFU01000125">
    <property type="protein sequence ID" value="HIQ65378.1"/>
    <property type="molecule type" value="Genomic_DNA"/>
</dbReference>
<organism evidence="1 2">
    <name type="scientific">Candidatus Faecenecus gallistercoris</name>
    <dbReference type="NCBI Taxonomy" id="2840793"/>
    <lineage>
        <taxon>Bacteria</taxon>
        <taxon>Bacillati</taxon>
        <taxon>Bacillota</taxon>
        <taxon>Bacillota incertae sedis</taxon>
        <taxon>Candidatus Faecenecus</taxon>
    </lineage>
</organism>
<evidence type="ECO:0000313" key="2">
    <source>
        <dbReference type="Proteomes" id="UP000886725"/>
    </source>
</evidence>
<evidence type="ECO:0000313" key="1">
    <source>
        <dbReference type="EMBL" id="HIQ65378.1"/>
    </source>
</evidence>
<accession>A0A9D0Z0M8</accession>
<dbReference type="AlphaFoldDB" id="A0A9D0Z0M8"/>
<reference evidence="1" key="2">
    <citation type="journal article" date="2021" name="PeerJ">
        <title>Extensive microbial diversity within the chicken gut microbiome revealed by metagenomics and culture.</title>
        <authorList>
            <person name="Gilroy R."/>
            <person name="Ravi A."/>
            <person name="Getino M."/>
            <person name="Pursley I."/>
            <person name="Horton D.L."/>
            <person name="Alikhan N.F."/>
            <person name="Baker D."/>
            <person name="Gharbi K."/>
            <person name="Hall N."/>
            <person name="Watson M."/>
            <person name="Adriaenssens E.M."/>
            <person name="Foster-Nyarko E."/>
            <person name="Jarju S."/>
            <person name="Secka A."/>
            <person name="Antonio M."/>
            <person name="Oren A."/>
            <person name="Chaudhuri R.R."/>
            <person name="La Ragione R."/>
            <person name="Hildebrand F."/>
            <person name="Pallen M.J."/>
        </authorList>
    </citation>
    <scope>NUCLEOTIDE SEQUENCE</scope>
    <source>
        <strain evidence="1">CHK165-10780</strain>
    </source>
</reference>
<reference evidence="1" key="1">
    <citation type="submission" date="2020-10" db="EMBL/GenBank/DDBJ databases">
        <authorList>
            <person name="Gilroy R."/>
        </authorList>
    </citation>
    <scope>NUCLEOTIDE SEQUENCE</scope>
    <source>
        <strain evidence="1">CHK165-10780</strain>
    </source>
</reference>
<proteinExistence type="predicted"/>
<sequence length="173" mass="19969">MPLNRKMRDMKKEKKTYDYIYKVPLMKITKLGTVSIGPIIVVESQDDDFEAEIGQERRVRNLAIPELEDFPIHSLDFSCYLKHPMQSTMYSYGTPVLHHPCLYELQYVNGNTLYPALQPEDKVIYAVDSHALNEENYASLKDVTDFINNLPESLLQSEINQLTAAALVREKTR</sequence>
<comment type="caution">
    <text evidence="1">The sequence shown here is derived from an EMBL/GenBank/DDBJ whole genome shotgun (WGS) entry which is preliminary data.</text>
</comment>
<protein>
    <submittedName>
        <fullName evidence="1">Uncharacterized protein</fullName>
    </submittedName>
</protein>
<dbReference type="Proteomes" id="UP000886725">
    <property type="component" value="Unassembled WGS sequence"/>
</dbReference>